<dbReference type="RefSeq" id="WP_145059284.1">
    <property type="nucleotide sequence ID" value="NZ_CP036263.1"/>
</dbReference>
<evidence type="ECO:0000313" key="2">
    <source>
        <dbReference type="EMBL" id="QDS98265.1"/>
    </source>
</evidence>
<protein>
    <submittedName>
        <fullName evidence="2">BadF/BadG/BcrA/BcrD ATPase family protein</fullName>
    </submittedName>
</protein>
<accession>A0A517MTP7</accession>
<dbReference type="InterPro" id="IPR043129">
    <property type="entry name" value="ATPase_NBD"/>
</dbReference>
<feature type="domain" description="ATPase BadF/BadG/BcrA/BcrD type" evidence="1">
    <location>
        <begin position="19"/>
        <end position="287"/>
    </location>
</feature>
<keyword evidence="3" id="KW-1185">Reference proteome</keyword>
<dbReference type="Proteomes" id="UP000319852">
    <property type="component" value="Chromosome"/>
</dbReference>
<evidence type="ECO:0000259" key="1">
    <source>
        <dbReference type="Pfam" id="PF01869"/>
    </source>
</evidence>
<dbReference type="CDD" id="cd24007">
    <property type="entry name" value="ASKHA_NBD_eukNAGK-like"/>
    <property type="match status" value="1"/>
</dbReference>
<dbReference type="InterPro" id="IPR052519">
    <property type="entry name" value="Euk-type_GlcNAc_Kinase"/>
</dbReference>
<dbReference type="SUPFAM" id="SSF53067">
    <property type="entry name" value="Actin-like ATPase domain"/>
    <property type="match status" value="2"/>
</dbReference>
<dbReference type="AlphaFoldDB" id="A0A517MTP7"/>
<dbReference type="EMBL" id="CP036263">
    <property type="protein sequence ID" value="QDS98265.1"/>
    <property type="molecule type" value="Genomic_DNA"/>
</dbReference>
<dbReference type="OrthoDB" id="9772633at2"/>
<name>A0A517MTP7_9BACT</name>
<dbReference type="Pfam" id="PF01869">
    <property type="entry name" value="BcrAD_BadFG"/>
    <property type="match status" value="1"/>
</dbReference>
<evidence type="ECO:0000313" key="3">
    <source>
        <dbReference type="Proteomes" id="UP000319852"/>
    </source>
</evidence>
<proteinExistence type="predicted"/>
<dbReference type="PANTHER" id="PTHR43190:SF3">
    <property type="entry name" value="N-ACETYL-D-GLUCOSAMINE KINASE"/>
    <property type="match status" value="1"/>
</dbReference>
<sequence length="323" mass="33291">MPSESKPPVAGKSLDRLVLGIDGGGTKTAALLARCTSPSDFEIIGRGHSGSANVMAVGFDTATTNLKSAIQAAWAKSGIAARAVDAAIFALAGASLTEVQEQISHWAIQQEIAQRPRFIHDAEAVLAAGTPEGIGVALVSGTGSVTMGRNIEGKTEVTGGWGYWFGDEGSAFAIGQAGLRAVTQAADGRGPTTQLTQVFLEQVQVTDPRGLLAALSQADGTRYAIAKLAKEVTHAAELGDEVAMQISKQAGEDLAKLVEATAMKLSLGSGFPLALAGGVLCGSEVVRTDFAQRLSELAIEPNSLEYVKEPSIGCLKVACEELG</sequence>
<dbReference type="Gene3D" id="3.30.420.40">
    <property type="match status" value="2"/>
</dbReference>
<gene>
    <name evidence="2" type="ORF">HG15A2_15380</name>
</gene>
<organism evidence="2 3">
    <name type="scientific">Adhaeretor mobilis</name>
    <dbReference type="NCBI Taxonomy" id="1930276"/>
    <lineage>
        <taxon>Bacteria</taxon>
        <taxon>Pseudomonadati</taxon>
        <taxon>Planctomycetota</taxon>
        <taxon>Planctomycetia</taxon>
        <taxon>Pirellulales</taxon>
        <taxon>Lacipirellulaceae</taxon>
        <taxon>Adhaeretor</taxon>
    </lineage>
</organism>
<dbReference type="PANTHER" id="PTHR43190">
    <property type="entry name" value="N-ACETYL-D-GLUCOSAMINE KINASE"/>
    <property type="match status" value="1"/>
</dbReference>
<reference evidence="2 3" key="1">
    <citation type="submission" date="2019-02" db="EMBL/GenBank/DDBJ databases">
        <title>Deep-cultivation of Planctomycetes and their phenomic and genomic characterization uncovers novel biology.</title>
        <authorList>
            <person name="Wiegand S."/>
            <person name="Jogler M."/>
            <person name="Boedeker C."/>
            <person name="Pinto D."/>
            <person name="Vollmers J."/>
            <person name="Rivas-Marin E."/>
            <person name="Kohn T."/>
            <person name="Peeters S.H."/>
            <person name="Heuer A."/>
            <person name="Rast P."/>
            <person name="Oberbeckmann S."/>
            <person name="Bunk B."/>
            <person name="Jeske O."/>
            <person name="Meyerdierks A."/>
            <person name="Storesund J.E."/>
            <person name="Kallscheuer N."/>
            <person name="Luecker S."/>
            <person name="Lage O.M."/>
            <person name="Pohl T."/>
            <person name="Merkel B.J."/>
            <person name="Hornburger P."/>
            <person name="Mueller R.-W."/>
            <person name="Bruemmer F."/>
            <person name="Labrenz M."/>
            <person name="Spormann A.M."/>
            <person name="Op den Camp H."/>
            <person name="Overmann J."/>
            <person name="Amann R."/>
            <person name="Jetten M.S.M."/>
            <person name="Mascher T."/>
            <person name="Medema M.H."/>
            <person name="Devos D.P."/>
            <person name="Kaster A.-K."/>
            <person name="Ovreas L."/>
            <person name="Rohde M."/>
            <person name="Galperin M.Y."/>
            <person name="Jogler C."/>
        </authorList>
    </citation>
    <scope>NUCLEOTIDE SEQUENCE [LARGE SCALE GENOMIC DNA]</scope>
    <source>
        <strain evidence="2 3">HG15A2</strain>
    </source>
</reference>
<dbReference type="InterPro" id="IPR002731">
    <property type="entry name" value="ATPase_BadF"/>
</dbReference>
<dbReference type="KEGG" id="amob:HG15A2_15380"/>